<keyword evidence="2" id="KW-1185">Reference proteome</keyword>
<evidence type="ECO:0000313" key="2">
    <source>
        <dbReference type="Proteomes" id="UP000199701"/>
    </source>
</evidence>
<dbReference type="PANTHER" id="PTHR34351:SF2">
    <property type="entry name" value="DUF58 DOMAIN-CONTAINING PROTEIN"/>
    <property type="match status" value="1"/>
</dbReference>
<dbReference type="STRING" id="99656.SAMN05421659_102209"/>
<sequence length="374" mass="42748">MEIVLMLAGAGISYMIIERIYVKFWLKGLSAEIGFANEYATPGDIVNLVEVVTNEKWMPLHFINVKFQLDRNLKFDNKDSNSVVSDKSYKNDVFSLLFYQKITRTIPLLCKKRGYYTIDKIELLSMGLFMNDILSVTIPISSELVVYPAFVNTDTVEVPFRKIMGAIITNRHIYEDPFEFRGIRDYQDYDSMDKINWKATAKTSELKVNFYDYTASQEVCILLNLEYEGMLKYESLLEESISIAASLMQMLIESGVSTSIICNGKDILTDENILFNCGNGFDHINSINLGLARIDLKKPADDFPELISDNLSKISNNALYILISSCKNSKMQEEYNRMCSDSKGSIWIVPYNAGFDWEPKNCELADIISWEVLL</sequence>
<reference evidence="1 2" key="1">
    <citation type="submission" date="2016-10" db="EMBL/GenBank/DDBJ databases">
        <authorList>
            <person name="de Groot N.N."/>
        </authorList>
    </citation>
    <scope>NUCLEOTIDE SEQUENCE [LARGE SCALE GENOMIC DNA]</scope>
    <source>
        <strain evidence="1 2">DSM 9179</strain>
    </source>
</reference>
<gene>
    <name evidence="1" type="ORF">SAMN05421659_102209</name>
</gene>
<dbReference type="RefSeq" id="WP_092450602.1">
    <property type="nucleotide sequence ID" value="NZ_FOJI01000002.1"/>
</dbReference>
<dbReference type="PANTHER" id="PTHR34351">
    <property type="entry name" value="SLR1927 PROTEIN-RELATED"/>
    <property type="match status" value="1"/>
</dbReference>
<evidence type="ECO:0000313" key="1">
    <source>
        <dbReference type="EMBL" id="SEV93180.1"/>
    </source>
</evidence>
<dbReference type="EMBL" id="FOJI01000002">
    <property type="protein sequence ID" value="SEV93180.1"/>
    <property type="molecule type" value="Genomic_DNA"/>
</dbReference>
<protein>
    <submittedName>
        <fullName evidence="1">Uncharacterized protein</fullName>
    </submittedName>
</protein>
<dbReference type="AlphaFoldDB" id="A0A1I0MWQ8"/>
<dbReference type="Proteomes" id="UP000199701">
    <property type="component" value="Unassembled WGS sequence"/>
</dbReference>
<dbReference type="OrthoDB" id="9789943at2"/>
<name>A0A1I0MWQ8_9FIRM</name>
<proteinExistence type="predicted"/>
<organism evidence="1 2">
    <name type="scientific">[Clostridium] fimetarium</name>
    <dbReference type="NCBI Taxonomy" id="99656"/>
    <lineage>
        <taxon>Bacteria</taxon>
        <taxon>Bacillati</taxon>
        <taxon>Bacillota</taxon>
        <taxon>Clostridia</taxon>
        <taxon>Lachnospirales</taxon>
        <taxon>Lachnospiraceae</taxon>
    </lineage>
</organism>
<accession>A0A1I0MWQ8</accession>